<dbReference type="InterPro" id="IPR047546">
    <property type="entry name" value="Rcat_RBR_RNF216"/>
</dbReference>
<dbReference type="SUPFAM" id="SSF57850">
    <property type="entry name" value="RING/U-box"/>
    <property type="match status" value="1"/>
</dbReference>
<comment type="caution">
    <text evidence="11">The sequence shown here is derived from an EMBL/GenBank/DDBJ whole genome shotgun (WGS) entry which is preliminary data.</text>
</comment>
<evidence type="ECO:0000256" key="3">
    <source>
        <dbReference type="ARBA" id="ARBA00022723"/>
    </source>
</evidence>
<keyword evidence="9" id="KW-0812">Transmembrane</keyword>
<name>A0A2N6NUL8_BEABA</name>
<dbReference type="InterPro" id="IPR058758">
    <property type="entry name" value="UBA_RNF216"/>
</dbReference>
<dbReference type="AlphaFoldDB" id="A0A2N6NUL8"/>
<dbReference type="PANTHER" id="PTHR22770">
    <property type="entry name" value="UBIQUITIN CONJUGATING ENZYME 7 INTERACTING PROTEIN-RELATED"/>
    <property type="match status" value="1"/>
</dbReference>
<dbReference type="PANTHER" id="PTHR22770:SF42">
    <property type="entry name" value="FINGER PROTEIN (ZIN), PUTATIVE (AFU_ORTHOLOGUE AFUA_4G03910)-RELATED"/>
    <property type="match status" value="1"/>
</dbReference>
<dbReference type="InterPro" id="IPR044066">
    <property type="entry name" value="TRIAD_supradom"/>
</dbReference>
<feature type="region of interest" description="Disordered" evidence="8">
    <location>
        <begin position="704"/>
        <end position="731"/>
    </location>
</feature>
<comment type="pathway">
    <text evidence="1">Protein modification; protein ubiquitination.</text>
</comment>
<dbReference type="Pfam" id="PF26200">
    <property type="entry name" value="Rcat_RNF216"/>
    <property type="match status" value="1"/>
</dbReference>
<sequence length="830" mass="91260">MVSLGILSSSDKASANRSKSALVESELLPDYIQDAAQLPCVPPERPDLHQLNSCLEALAAVFPDIQIEVFRELLSNFDGESRLALVADALLKNRVTWVKGRWRVPDKDDRPNGRPLVPRSDAFRSPEYKRAVRTLAWQEFRGLSRSTIDGVLAESNYSYLDSRRTLATLSSKSWRFTISSIFFRRKPISTGEAEHHPLVVWKSSGQGFIIPVIRATGSAELDRELYETLVAPLKKRDREVKEASDRQLAQTLNQQEAEEAGATYECGCCFTTAAFEEMTSCTKSGHMTCFDCIQNSIKEALFGQGWQSSVNPETGTLKCLSTEGDRCPGQIPYEQLQQAMMQQKGGADMLLKLDRRLADHGLIESKLPLIRCPFCNYAEIDDLYLPAEEAGLRIRFDSGYQILFLGATAIALLLLLPVILLITLLCVVAAACIPLAPFFQRHWAQAVGRHSRRRRGLKFTCQSPDCKRISCLSCHKPWKDIHICHESSLVALRTQVEQAMSMAVKRVCPRCNTSFVKNSGCNKLTCPCGYKMCYVCRADLGDEGYRHFCDHFRPDGDPRPCKECDRCNLWESEDTDRILREAREDAERRWKDMEKRELSGSEKAFLATGYINKSHDVGLRRLLQRGQLPTLGEFTLLGLAKRLVHGIVSQLDTQERGGVGRHGTRQGRAKTREKGLETTASIQLANDAAERHVAFGRLQTRLDGVDGEDGYPHGDAGRTTGGDDGADAQVARGSAGDGVLGAEGALNVLVGGKVGGGAGPVAGERGDAAAEDAAQAALLVKLAHDVEAAIVLGLLPRRERLLALDLQDDLDALKGRGDGRHGNGGEEAGG</sequence>
<evidence type="ECO:0000259" key="10">
    <source>
        <dbReference type="PROSITE" id="PS51873"/>
    </source>
</evidence>
<evidence type="ECO:0000313" key="12">
    <source>
        <dbReference type="Proteomes" id="UP000235728"/>
    </source>
</evidence>
<reference evidence="11 12" key="1">
    <citation type="journal article" date="2016" name="Appl. Microbiol. Biotechnol.">
        <title>Characterization of T-DNA insertion mutants with decreased virulence in the entomopathogenic fungus Beauveria bassiana JEF-007.</title>
        <authorList>
            <person name="Kim S."/>
            <person name="Lee S.J."/>
            <person name="Nai Y.S."/>
            <person name="Yu J.S."/>
            <person name="Lee M.R."/>
            <person name="Yang Y.T."/>
            <person name="Kim J.S."/>
        </authorList>
    </citation>
    <scope>NUCLEOTIDE SEQUENCE [LARGE SCALE GENOMIC DNA]</scope>
    <source>
        <strain evidence="11 12">JEF-007</strain>
    </source>
</reference>
<dbReference type="Gene3D" id="1.20.120.1750">
    <property type="match status" value="1"/>
</dbReference>
<protein>
    <submittedName>
        <fullName evidence="11">E3 ubiquitin-protein ligase</fullName>
    </submittedName>
</protein>
<accession>A0A2N6NUL8</accession>
<evidence type="ECO:0000256" key="1">
    <source>
        <dbReference type="ARBA" id="ARBA00004906"/>
    </source>
</evidence>
<evidence type="ECO:0000256" key="5">
    <source>
        <dbReference type="ARBA" id="ARBA00022771"/>
    </source>
</evidence>
<gene>
    <name evidence="11" type="primary">RNF216</name>
    <name evidence="11" type="ORF">BM221_003429</name>
</gene>
<feature type="transmembrane region" description="Helical" evidence="9">
    <location>
        <begin position="402"/>
        <end position="431"/>
    </location>
</feature>
<dbReference type="InterPro" id="IPR047544">
    <property type="entry name" value="RING-HC_RBR_RNF216"/>
</dbReference>
<feature type="region of interest" description="Disordered" evidence="8">
    <location>
        <begin position="655"/>
        <end position="676"/>
    </location>
</feature>
<keyword evidence="5" id="KW-0863">Zinc-finger</keyword>
<evidence type="ECO:0000256" key="4">
    <source>
        <dbReference type="ARBA" id="ARBA00022737"/>
    </source>
</evidence>
<dbReference type="CDD" id="cd16630">
    <property type="entry name" value="RING-HC_RBR_RNF216"/>
    <property type="match status" value="1"/>
</dbReference>
<keyword evidence="4" id="KW-0677">Repeat</keyword>
<feature type="domain" description="RING-type" evidence="10">
    <location>
        <begin position="262"/>
        <end position="555"/>
    </location>
</feature>
<dbReference type="GO" id="GO:0016740">
    <property type="term" value="F:transferase activity"/>
    <property type="evidence" value="ECO:0007669"/>
    <property type="project" value="UniProtKB-KW"/>
</dbReference>
<evidence type="ECO:0000313" key="11">
    <source>
        <dbReference type="EMBL" id="PMB70967.1"/>
    </source>
</evidence>
<keyword evidence="9" id="KW-1133">Transmembrane helix</keyword>
<organism evidence="11 12">
    <name type="scientific">Beauveria bassiana</name>
    <name type="common">White muscardine disease fungus</name>
    <name type="synonym">Tritirachium shiotae</name>
    <dbReference type="NCBI Taxonomy" id="176275"/>
    <lineage>
        <taxon>Eukaryota</taxon>
        <taxon>Fungi</taxon>
        <taxon>Dikarya</taxon>
        <taxon>Ascomycota</taxon>
        <taxon>Pezizomycotina</taxon>
        <taxon>Sordariomycetes</taxon>
        <taxon>Hypocreomycetidae</taxon>
        <taxon>Hypocreales</taxon>
        <taxon>Cordycipitaceae</taxon>
        <taxon>Beauveria</taxon>
    </lineage>
</organism>
<dbReference type="Proteomes" id="UP000235728">
    <property type="component" value="Unassembled WGS sequence"/>
</dbReference>
<dbReference type="Pfam" id="PF26191">
    <property type="entry name" value="RING-HC_RBR_RNF216"/>
    <property type="match status" value="1"/>
</dbReference>
<dbReference type="Pfam" id="PF26112">
    <property type="entry name" value="UBA_RNF216"/>
    <property type="match status" value="1"/>
</dbReference>
<keyword evidence="3" id="KW-0479">Metal-binding</keyword>
<keyword evidence="7" id="KW-0862">Zinc</keyword>
<evidence type="ECO:0000256" key="2">
    <source>
        <dbReference type="ARBA" id="ARBA00022679"/>
    </source>
</evidence>
<dbReference type="PROSITE" id="PS51873">
    <property type="entry name" value="TRIAD"/>
    <property type="match status" value="1"/>
</dbReference>
<dbReference type="GO" id="GO:0008270">
    <property type="term" value="F:zinc ion binding"/>
    <property type="evidence" value="ECO:0007669"/>
    <property type="project" value="UniProtKB-KW"/>
</dbReference>
<proteinExistence type="predicted"/>
<keyword evidence="2" id="KW-0808">Transferase</keyword>
<keyword evidence="6" id="KW-0833">Ubl conjugation pathway</keyword>
<dbReference type="OMA" id="IQIEVFR"/>
<evidence type="ECO:0000256" key="8">
    <source>
        <dbReference type="SAM" id="MobiDB-lite"/>
    </source>
</evidence>
<dbReference type="EMBL" id="MRVG01000003">
    <property type="protein sequence ID" value="PMB70967.1"/>
    <property type="molecule type" value="Genomic_DNA"/>
</dbReference>
<dbReference type="CDD" id="cd20353">
    <property type="entry name" value="Rcat_RBR_RNF216"/>
    <property type="match status" value="1"/>
</dbReference>
<evidence type="ECO:0000256" key="6">
    <source>
        <dbReference type="ARBA" id="ARBA00022786"/>
    </source>
</evidence>
<keyword evidence="9" id="KW-0472">Membrane</keyword>
<dbReference type="InterPro" id="IPR051628">
    <property type="entry name" value="LUBAC_E3_Ligases"/>
</dbReference>
<evidence type="ECO:0000256" key="9">
    <source>
        <dbReference type="SAM" id="Phobius"/>
    </source>
</evidence>
<evidence type="ECO:0000256" key="7">
    <source>
        <dbReference type="ARBA" id="ARBA00022833"/>
    </source>
</evidence>